<proteinExistence type="inferred from homology"/>
<dbReference type="EMBL" id="JAPNNL010000249">
    <property type="protein sequence ID" value="MDA0638549.1"/>
    <property type="molecule type" value="Genomic_DNA"/>
</dbReference>
<dbReference type="GO" id="GO:0016787">
    <property type="term" value="F:hydrolase activity"/>
    <property type="evidence" value="ECO:0007669"/>
    <property type="project" value="UniProtKB-KW"/>
</dbReference>
<dbReference type="InterPro" id="IPR029058">
    <property type="entry name" value="AB_hydrolase_fold"/>
</dbReference>
<dbReference type="Pfam" id="PF06441">
    <property type="entry name" value="EHN"/>
    <property type="match status" value="1"/>
</dbReference>
<sequence>MSHDITPFRIDIPQADLDDLRERLARTRWPDELDGAGWSYGVPVPYARALAEYWRTGFDWRAQEAALNAFPQFTTEIDGQNVHFLHVRSPEPDALPLLVTHGWPGSVVEFMNVLGPLTDPRAHGGDPADAFHVVAPSIPGFGFSGPTRERGWDLARVAAAWKELMRRLGHERYGTHGGDFGAAVSPEVGRLDPGRVVGVHVNGGLGFPSGDPAELEGLTEAEQARLARYGDQDAVGYAMIQATRPQTLAYGLHDSPAGQLAWIAEKFKEWTDPARELPEDAVDRDQLLANISVYWLTGTAGSAARLYKESAPTWGKPPEPSALPHGVAVFPGDPGIRRFAEREHKIVHWSEFDRGGHFAAMEAPDLLVGDVRAFFRLVR</sequence>
<reference evidence="5" key="1">
    <citation type="submission" date="2022-11" db="EMBL/GenBank/DDBJ databases">
        <title>Nonomuraea corallina sp. nov., a new species of the genus Nonomuraea isolated from sea side sediment in Thai sea.</title>
        <authorList>
            <person name="Ngamcharungchit C."/>
            <person name="Matsumoto A."/>
            <person name="Suriyachadkun C."/>
            <person name="Panbangred W."/>
            <person name="Inahashi Y."/>
            <person name="Intra B."/>
        </authorList>
    </citation>
    <scope>NUCLEOTIDE SEQUENCE</scope>
    <source>
        <strain evidence="5">MCN248</strain>
    </source>
</reference>
<protein>
    <submittedName>
        <fullName evidence="5">Epoxide hydrolase</fullName>
    </submittedName>
</protein>
<dbReference type="PANTHER" id="PTHR21661">
    <property type="entry name" value="EPOXIDE HYDROLASE 1-RELATED"/>
    <property type="match status" value="1"/>
</dbReference>
<evidence type="ECO:0000313" key="6">
    <source>
        <dbReference type="Proteomes" id="UP001144036"/>
    </source>
</evidence>
<keyword evidence="6" id="KW-1185">Reference proteome</keyword>
<keyword evidence="3 5" id="KW-0378">Hydrolase</keyword>
<evidence type="ECO:0000256" key="1">
    <source>
        <dbReference type="ARBA" id="ARBA00010088"/>
    </source>
</evidence>
<comment type="similarity">
    <text evidence="1">Belongs to the peptidase S33 family.</text>
</comment>
<evidence type="ECO:0000256" key="2">
    <source>
        <dbReference type="ARBA" id="ARBA00022797"/>
    </source>
</evidence>
<gene>
    <name evidence="5" type="ORF">OUY22_34515</name>
</gene>
<dbReference type="PIRSF" id="PIRSF001112">
    <property type="entry name" value="Epoxide_hydrolase"/>
    <property type="match status" value="1"/>
</dbReference>
<dbReference type="PANTHER" id="PTHR21661:SF35">
    <property type="entry name" value="EPOXIDE HYDROLASE"/>
    <property type="match status" value="1"/>
</dbReference>
<dbReference type="InterPro" id="IPR016292">
    <property type="entry name" value="Epoxide_hydrolase"/>
</dbReference>
<dbReference type="SUPFAM" id="SSF53474">
    <property type="entry name" value="alpha/beta-Hydrolases"/>
    <property type="match status" value="1"/>
</dbReference>
<dbReference type="Proteomes" id="UP001144036">
    <property type="component" value="Unassembled WGS sequence"/>
</dbReference>
<dbReference type="Gene3D" id="3.40.50.1820">
    <property type="entry name" value="alpha/beta hydrolase"/>
    <property type="match status" value="1"/>
</dbReference>
<accession>A0ABT4SN11</accession>
<dbReference type="PRINTS" id="PR00412">
    <property type="entry name" value="EPOXHYDRLASE"/>
</dbReference>
<evidence type="ECO:0000313" key="5">
    <source>
        <dbReference type="EMBL" id="MDA0638549.1"/>
    </source>
</evidence>
<evidence type="ECO:0000259" key="4">
    <source>
        <dbReference type="Pfam" id="PF06441"/>
    </source>
</evidence>
<dbReference type="InterPro" id="IPR010497">
    <property type="entry name" value="Epoxide_hydro_N"/>
</dbReference>
<organism evidence="5 6">
    <name type="scientific">Nonomuraea corallina</name>
    <dbReference type="NCBI Taxonomy" id="2989783"/>
    <lineage>
        <taxon>Bacteria</taxon>
        <taxon>Bacillati</taxon>
        <taxon>Actinomycetota</taxon>
        <taxon>Actinomycetes</taxon>
        <taxon>Streptosporangiales</taxon>
        <taxon>Streptosporangiaceae</taxon>
        <taxon>Nonomuraea</taxon>
    </lineage>
</organism>
<evidence type="ECO:0000256" key="3">
    <source>
        <dbReference type="ARBA" id="ARBA00022801"/>
    </source>
</evidence>
<feature type="domain" description="Epoxide hydrolase N-terminal" evidence="4">
    <location>
        <begin position="5"/>
        <end position="110"/>
    </location>
</feature>
<comment type="caution">
    <text evidence="5">The sequence shown here is derived from an EMBL/GenBank/DDBJ whole genome shotgun (WGS) entry which is preliminary data.</text>
</comment>
<keyword evidence="2" id="KW-0058">Aromatic hydrocarbons catabolism</keyword>
<dbReference type="InterPro" id="IPR000639">
    <property type="entry name" value="Epox_hydrolase-like"/>
</dbReference>
<dbReference type="RefSeq" id="WP_270159493.1">
    <property type="nucleotide sequence ID" value="NZ_JAPNNL010000249.1"/>
</dbReference>
<name>A0ABT4SN11_9ACTN</name>